<evidence type="ECO:0000313" key="6">
    <source>
        <dbReference type="Proteomes" id="UP001517367"/>
    </source>
</evidence>
<dbReference type="Gene3D" id="3.40.50.720">
    <property type="entry name" value="NAD(P)-binding Rossmann-like Domain"/>
    <property type="match status" value="1"/>
</dbReference>
<dbReference type="InterPro" id="IPR013708">
    <property type="entry name" value="Shikimate_DH-bd_N"/>
</dbReference>
<dbReference type="InterPro" id="IPR046346">
    <property type="entry name" value="Aminoacid_DH-like_N_sf"/>
</dbReference>
<comment type="pathway">
    <text evidence="1">Metabolic intermediate biosynthesis; chorismate biosynthesis; chorismate from D-erythrose 4-phosphate and phosphoenolpyruvate: step 4/7.</text>
</comment>
<dbReference type="RefSeq" id="WP_409142226.1">
    <property type="nucleotide sequence ID" value="NZ_SRMP02000034.1"/>
</dbReference>
<feature type="domain" description="Shikimate dehydrogenase substrate binding N-terminal" evidence="4">
    <location>
        <begin position="18"/>
        <end position="100"/>
    </location>
</feature>
<dbReference type="InterPro" id="IPR022893">
    <property type="entry name" value="Shikimate_DH_fam"/>
</dbReference>
<dbReference type="InterPro" id="IPR036291">
    <property type="entry name" value="NAD(P)-bd_dom_sf"/>
</dbReference>
<reference evidence="5 6" key="1">
    <citation type="submission" date="2024-12" db="EMBL/GenBank/DDBJ databases">
        <authorList>
            <person name="Hu S."/>
        </authorList>
    </citation>
    <scope>NUCLEOTIDE SEQUENCE [LARGE SCALE GENOMIC DNA]</scope>
    <source>
        <strain evidence="5 6">P-25</strain>
    </source>
</reference>
<keyword evidence="3" id="KW-0057">Aromatic amino acid biosynthesis</keyword>
<organism evidence="5 6">
    <name type="scientific">Pedobacter helvus</name>
    <dbReference type="NCBI Taxonomy" id="2563444"/>
    <lineage>
        <taxon>Bacteria</taxon>
        <taxon>Pseudomonadati</taxon>
        <taxon>Bacteroidota</taxon>
        <taxon>Sphingobacteriia</taxon>
        <taxon>Sphingobacteriales</taxon>
        <taxon>Sphingobacteriaceae</taxon>
        <taxon>Pedobacter</taxon>
    </lineage>
</organism>
<keyword evidence="6" id="KW-1185">Reference proteome</keyword>
<evidence type="ECO:0000256" key="3">
    <source>
        <dbReference type="ARBA" id="ARBA00023141"/>
    </source>
</evidence>
<dbReference type="EMBL" id="SRMP02000034">
    <property type="protein sequence ID" value="MFN0292971.1"/>
    <property type="molecule type" value="Genomic_DNA"/>
</dbReference>
<dbReference type="SUPFAM" id="SSF53223">
    <property type="entry name" value="Aminoacid dehydrogenase-like, N-terminal domain"/>
    <property type="match status" value="1"/>
</dbReference>
<dbReference type="Proteomes" id="UP001517367">
    <property type="component" value="Unassembled WGS sequence"/>
</dbReference>
<dbReference type="SUPFAM" id="SSF51735">
    <property type="entry name" value="NAD(P)-binding Rossmann-fold domains"/>
    <property type="match status" value="1"/>
</dbReference>
<gene>
    <name evidence="5" type="ORF">E5L68_016355</name>
</gene>
<accession>A0ABW9JM30</accession>
<dbReference type="PANTHER" id="PTHR21089">
    <property type="entry name" value="SHIKIMATE DEHYDROGENASE"/>
    <property type="match status" value="1"/>
</dbReference>
<protein>
    <submittedName>
        <fullName evidence="5">Shikimate dehydrogenase family protein</fullName>
    </submittedName>
</protein>
<dbReference type="PANTHER" id="PTHR21089:SF1">
    <property type="entry name" value="BIFUNCTIONAL 3-DEHYDROQUINATE DEHYDRATASE_SHIKIMATE DEHYDROGENASE, CHLOROPLASTIC"/>
    <property type="match status" value="1"/>
</dbReference>
<evidence type="ECO:0000256" key="2">
    <source>
        <dbReference type="ARBA" id="ARBA00023002"/>
    </source>
</evidence>
<keyword evidence="2" id="KW-0560">Oxidoreductase</keyword>
<comment type="caution">
    <text evidence="5">The sequence shown here is derived from an EMBL/GenBank/DDBJ whole genome shotgun (WGS) entry which is preliminary data.</text>
</comment>
<dbReference type="Pfam" id="PF08501">
    <property type="entry name" value="Shikimate_dh_N"/>
    <property type="match status" value="1"/>
</dbReference>
<sequence>MPYPHGLLCFYDMRTFGLIGFPLSASFSKQFFADKFKAEGITDCRYELHPIPQAKELLDLIEADPKLCGINVTIPHKVSVLPFLTELDDASEKIGAVNCIAIDQSGEKPYLKGYNTDVYGFEESLKPLLKPHHTKALIFGDGGAAKAVKYVFNQLNIPFISVVRNAQPDAVLYSSVTKEVLEEYTVLVNTTPLGMFPNVDSFPPIPYQHLSEKHLAYDLVYNPEETAFLTRVKEQGGTIKNGLEMLHLQAERSWDIWNEQI</sequence>
<evidence type="ECO:0000256" key="1">
    <source>
        <dbReference type="ARBA" id="ARBA00004871"/>
    </source>
</evidence>
<evidence type="ECO:0000259" key="4">
    <source>
        <dbReference type="Pfam" id="PF08501"/>
    </source>
</evidence>
<dbReference type="CDD" id="cd01065">
    <property type="entry name" value="NAD_bind_Shikimate_DH"/>
    <property type="match status" value="1"/>
</dbReference>
<proteinExistence type="predicted"/>
<dbReference type="Gene3D" id="3.40.50.10860">
    <property type="entry name" value="Leucine Dehydrogenase, chain A, domain 1"/>
    <property type="match status" value="1"/>
</dbReference>
<evidence type="ECO:0000313" key="5">
    <source>
        <dbReference type="EMBL" id="MFN0292971.1"/>
    </source>
</evidence>
<keyword evidence="3" id="KW-0028">Amino-acid biosynthesis</keyword>
<name>A0ABW9JM30_9SPHI</name>